<dbReference type="EMBL" id="CP068393">
    <property type="protein sequence ID" value="QUC66159.1"/>
    <property type="molecule type" value="Genomic_DNA"/>
</dbReference>
<sequence length="1343" mass="152411">MLKNDLKNDIEKTLQAHCPEPPEGFAERMDNKAISLMQKKHNQNVNKGRSRYRLPVLVAAAVLVLCFVTAASRDLIIRPDSIRARETTTPLVTALSEGHGEVTEGEGLSQEAIEALEVNFPGVADKLKPVNLSCEKQGIRMNVISALVEEKESWVVYSLQDLEGDRITRFATTYDDLSGNGDDTGYYCYLDHNQEEHKVTCVHYEEYGEPYQPVDNHFAFKVEDIGKKQITKIDLLPFLEKYGKTSDGVKMPDEAFVFGNKGQIYSTANMKVLDDSDQLNVSLYKDIYLTGIGWIDGKLHVRIQDRQQEKITIGSMSVYPVFLSAAGYFSETGKQCEMDQVEWSSAGDERKDLKEYIFDVRPDEVDKMELAAWADDTVDVTRDVWEVQIPADSILAENSTETAAPAAEAFTDNPVLLTEEAILREVMDAHVEDISYDDLHPIGLSTEKQGIRMDVVSGCRKGNNVYFLLTTQDLNAKYNDYECHPTFVYEHEDDGWDGYEARLNINRDEGKTTWLYRMDLSKVLPTENSTLRAGIKKLSFSERKEIDLLPMLKEYGRTEEGVTPPKESLRSTLDGKPIENKLKALDYQESLDIHLDGNVFLSAIGWIDNQLHVQFQNKSWALMQQEYPDIPYDNYMMAVNCNVKDKAYEEIHVDSIPMSWRETYEGPSWEESVFNCTPEDLDRMELYTNETISKGVLDDDWTVGIPMEMIQGETSEETAVQEEKPAEPGTLSNKEEVYLAYAYPGLREELKPVNMSCEKQGIRAEVIYALIKDQKLYVVYSLQDLEGDRIKDNLNTYYLDNLGGTGLYSMRLDWDETEEHKATFLKVYDIPEPVQPDGKLVVNLIGLMTEEVTTIDLLPLLKKYGKTVEGVDKPEDTLAETLDWSTGSFVNVDLSKYPTILDYTQPLDETLCGPVSLTGIGWIDNKLHVQIHNPDETTCTIGNTTYLSWMGTPRLAITEEKDSRNPTYDELSWGVFSNGETAWKKYAEYVWEIAPDDINHLELKADIYHHKKISDTTWKIEIPIAFILAKTDENTAIPEIEQTATAEPLVIEEEVNRQIEEKWPGITKELKQVNLSCEKQGIRFEVTSALVKGNEAWAVYTLEDATGNYGSPEEGYCIGGYEKDTEGKEPKTETYLLQRAGKTGRRQIYVKHIEAKNPLRTEDDVFTVGIKQVCIEQYKQIDLIPFLKEYGKNEEGIELPELHPAFSKTAREGMKILDYTQPLDISLLENVKLTGIGWIDNQLHTQIHFTADPIRTSDGTGHAGAGVNVYNSVTNDVVWPLGWNDNGDEFPDWMESVMDVQPDDLGQLTLTAEVWENKEILEDTWEVRIPLEEVLAEGEVTTE</sequence>
<keyword evidence="2" id="KW-1185">Reference proteome</keyword>
<accession>A0AC61MUT9</accession>
<evidence type="ECO:0000313" key="1">
    <source>
        <dbReference type="EMBL" id="QUC66159.1"/>
    </source>
</evidence>
<dbReference type="Proteomes" id="UP000682782">
    <property type="component" value="Chromosome"/>
</dbReference>
<name>A0AC61MUT9_9FIRM</name>
<proteinExistence type="predicted"/>
<reference evidence="1" key="1">
    <citation type="submission" date="2021-01" db="EMBL/GenBank/DDBJ databases">
        <title>Complete genome sequence of Clostridiales bacterium R-7.</title>
        <authorList>
            <person name="Mahoney-Kurpe S.C."/>
            <person name="Palevich N."/>
            <person name="Koike S."/>
            <person name="Moon C.D."/>
            <person name="Attwood G.T."/>
        </authorList>
    </citation>
    <scope>NUCLEOTIDE SEQUENCE</scope>
    <source>
        <strain evidence="1">R-7</strain>
    </source>
</reference>
<gene>
    <name evidence="1" type="ORF">JYE49_09785</name>
</gene>
<protein>
    <submittedName>
        <fullName evidence="1">Uncharacterized protein</fullName>
    </submittedName>
</protein>
<organism evidence="1 2">
    <name type="scientific">Aristaeella hokkaidonensis</name>
    <dbReference type="NCBI Taxonomy" id="3046382"/>
    <lineage>
        <taxon>Bacteria</taxon>
        <taxon>Bacillati</taxon>
        <taxon>Bacillota</taxon>
        <taxon>Clostridia</taxon>
        <taxon>Eubacteriales</taxon>
        <taxon>Aristaeellaceae</taxon>
        <taxon>Aristaeella</taxon>
    </lineage>
</organism>
<evidence type="ECO:0000313" key="2">
    <source>
        <dbReference type="Proteomes" id="UP000682782"/>
    </source>
</evidence>